<dbReference type="EMBL" id="RDQH01000342">
    <property type="protein sequence ID" value="RXH72251.1"/>
    <property type="molecule type" value="Genomic_DNA"/>
</dbReference>
<dbReference type="PANTHER" id="PTHR24123:SF33">
    <property type="entry name" value="PROTEIN HOS4"/>
    <property type="match status" value="1"/>
</dbReference>
<dbReference type="InterPro" id="IPR002110">
    <property type="entry name" value="Ankyrin_rpt"/>
</dbReference>
<gene>
    <name evidence="4" type="ORF">DVH24_033789</name>
</gene>
<dbReference type="SMART" id="SM00248">
    <property type="entry name" value="ANK"/>
    <property type="match status" value="1"/>
</dbReference>
<protein>
    <submittedName>
        <fullName evidence="4">Uncharacterized protein</fullName>
    </submittedName>
</protein>
<dbReference type="SUPFAM" id="SSF48403">
    <property type="entry name" value="Ankyrin repeat"/>
    <property type="match status" value="1"/>
</dbReference>
<dbReference type="PROSITE" id="PS50088">
    <property type="entry name" value="ANK_REPEAT"/>
    <property type="match status" value="1"/>
</dbReference>
<evidence type="ECO:0000256" key="1">
    <source>
        <dbReference type="ARBA" id="ARBA00022737"/>
    </source>
</evidence>
<feature type="repeat" description="ANK" evidence="3">
    <location>
        <begin position="111"/>
        <end position="143"/>
    </location>
</feature>
<comment type="caution">
    <text evidence="4">The sequence shown here is derived from an EMBL/GenBank/DDBJ whole genome shotgun (WGS) entry which is preliminary data.</text>
</comment>
<dbReference type="Gene3D" id="1.25.40.20">
    <property type="entry name" value="Ankyrin repeat-containing domain"/>
    <property type="match status" value="1"/>
</dbReference>
<organism evidence="4 5">
    <name type="scientific">Malus domestica</name>
    <name type="common">Apple</name>
    <name type="synonym">Pyrus malus</name>
    <dbReference type="NCBI Taxonomy" id="3750"/>
    <lineage>
        <taxon>Eukaryota</taxon>
        <taxon>Viridiplantae</taxon>
        <taxon>Streptophyta</taxon>
        <taxon>Embryophyta</taxon>
        <taxon>Tracheophyta</taxon>
        <taxon>Spermatophyta</taxon>
        <taxon>Magnoliopsida</taxon>
        <taxon>eudicotyledons</taxon>
        <taxon>Gunneridae</taxon>
        <taxon>Pentapetalae</taxon>
        <taxon>rosids</taxon>
        <taxon>fabids</taxon>
        <taxon>Rosales</taxon>
        <taxon>Rosaceae</taxon>
        <taxon>Amygdaloideae</taxon>
        <taxon>Maleae</taxon>
        <taxon>Malus</taxon>
    </lineage>
</organism>
<reference evidence="4 5" key="1">
    <citation type="submission" date="2018-10" db="EMBL/GenBank/DDBJ databases">
        <title>A high-quality apple genome assembly.</title>
        <authorList>
            <person name="Hu J."/>
        </authorList>
    </citation>
    <scope>NUCLEOTIDE SEQUENCE [LARGE SCALE GENOMIC DNA]</scope>
    <source>
        <strain evidence="5">cv. HFTH1</strain>
        <tissue evidence="4">Young leaf</tissue>
    </source>
</reference>
<evidence type="ECO:0000256" key="2">
    <source>
        <dbReference type="ARBA" id="ARBA00023043"/>
    </source>
</evidence>
<keyword evidence="5" id="KW-1185">Reference proteome</keyword>
<dbReference type="PROSITE" id="PS50297">
    <property type="entry name" value="ANK_REP_REGION"/>
    <property type="match status" value="1"/>
</dbReference>
<dbReference type="PANTHER" id="PTHR24123">
    <property type="entry name" value="ANKYRIN REPEAT-CONTAINING"/>
    <property type="match status" value="1"/>
</dbReference>
<evidence type="ECO:0000256" key="3">
    <source>
        <dbReference type="PROSITE-ProRule" id="PRU00023"/>
    </source>
</evidence>
<evidence type="ECO:0000313" key="5">
    <source>
        <dbReference type="Proteomes" id="UP000290289"/>
    </source>
</evidence>
<proteinExistence type="predicted"/>
<dbReference type="STRING" id="3750.A0A498HSX9"/>
<dbReference type="AlphaFoldDB" id="A0A498HSX9"/>
<evidence type="ECO:0000313" key="4">
    <source>
        <dbReference type="EMBL" id="RXH72251.1"/>
    </source>
</evidence>
<dbReference type="Proteomes" id="UP000290289">
    <property type="component" value="Chromosome 16"/>
</dbReference>
<dbReference type="Pfam" id="PF13857">
    <property type="entry name" value="Ank_5"/>
    <property type="match status" value="1"/>
</dbReference>
<sequence>MEVPIKTTSSETDYPVHMVSRLGLNKILQRLIGAWCNINYQLSDRISRNCTNDLLAPGAADFGLVNSAGQSASVLAVSARWAPGFQQAVVEVIRSGEIARSNVDLNEQDEKGYSAAMIAAEGGYLETFKLLIDVGADINLQNKHGQTVMELFNTNHDSEEFEKLLLKNTHLKRTQHQAVQHNAADFVHTLIGRGSDLM</sequence>
<name>A0A498HSX9_MALDO</name>
<keyword evidence="1" id="KW-0677">Repeat</keyword>
<dbReference type="InterPro" id="IPR051165">
    <property type="entry name" value="Multifunctional_ANK_Repeat"/>
</dbReference>
<dbReference type="InterPro" id="IPR036770">
    <property type="entry name" value="Ankyrin_rpt-contain_sf"/>
</dbReference>
<keyword evidence="2 3" id="KW-0040">ANK repeat</keyword>
<accession>A0A498HSX9</accession>